<feature type="compositionally biased region" description="Polar residues" evidence="1">
    <location>
        <begin position="78"/>
        <end position="95"/>
    </location>
</feature>
<dbReference type="EMBL" id="JAAAIL010000053">
    <property type="protein sequence ID" value="KAG0280676.1"/>
    <property type="molecule type" value="Genomic_DNA"/>
</dbReference>
<feature type="compositionally biased region" description="Polar residues" evidence="1">
    <location>
        <begin position="365"/>
        <end position="390"/>
    </location>
</feature>
<feature type="compositionally biased region" description="Low complexity" evidence="1">
    <location>
        <begin position="258"/>
        <end position="273"/>
    </location>
</feature>
<accession>A0AAD4DKQ9</accession>
<feature type="compositionally biased region" description="Low complexity" evidence="1">
    <location>
        <begin position="1"/>
        <end position="29"/>
    </location>
</feature>
<comment type="caution">
    <text evidence="2">The sequence shown here is derived from an EMBL/GenBank/DDBJ whole genome shotgun (WGS) entry which is preliminary data.</text>
</comment>
<organism evidence="2 3">
    <name type="scientific">Linnemannia exigua</name>
    <dbReference type="NCBI Taxonomy" id="604196"/>
    <lineage>
        <taxon>Eukaryota</taxon>
        <taxon>Fungi</taxon>
        <taxon>Fungi incertae sedis</taxon>
        <taxon>Mucoromycota</taxon>
        <taxon>Mortierellomycotina</taxon>
        <taxon>Mortierellomycetes</taxon>
        <taxon>Mortierellales</taxon>
        <taxon>Mortierellaceae</taxon>
        <taxon>Linnemannia</taxon>
    </lineage>
</organism>
<feature type="region of interest" description="Disordered" evidence="1">
    <location>
        <begin position="247"/>
        <end position="273"/>
    </location>
</feature>
<gene>
    <name evidence="2" type="ORF">BGZ95_009232</name>
</gene>
<keyword evidence="3" id="KW-1185">Reference proteome</keyword>
<evidence type="ECO:0000256" key="1">
    <source>
        <dbReference type="SAM" id="MobiDB-lite"/>
    </source>
</evidence>
<protein>
    <submittedName>
        <fullName evidence="2">Uncharacterized protein</fullName>
    </submittedName>
</protein>
<feature type="region of interest" description="Disordered" evidence="1">
    <location>
        <begin position="78"/>
        <end position="103"/>
    </location>
</feature>
<feature type="region of interest" description="Disordered" evidence="1">
    <location>
        <begin position="365"/>
        <end position="396"/>
    </location>
</feature>
<dbReference type="AlphaFoldDB" id="A0AAD4DKQ9"/>
<proteinExistence type="predicted"/>
<name>A0AAD4DKQ9_9FUNG</name>
<evidence type="ECO:0000313" key="3">
    <source>
        <dbReference type="Proteomes" id="UP001194580"/>
    </source>
</evidence>
<feature type="region of interest" description="Disordered" evidence="1">
    <location>
        <begin position="311"/>
        <end position="351"/>
    </location>
</feature>
<feature type="region of interest" description="Disordered" evidence="1">
    <location>
        <begin position="1"/>
        <end position="38"/>
    </location>
</feature>
<feature type="compositionally biased region" description="Polar residues" evidence="1">
    <location>
        <begin position="315"/>
        <end position="331"/>
    </location>
</feature>
<sequence>MQPFATSPISPPGTTLSGTTTLINNTTTPMNKMSNTSSANTGIACASLPHLPYSHPAHKPHPNTVSAPINTNTSYKTRFRSGSGSDIPQHSSPWTAASAHHMQPQLSNQLASESIRASSRARRYLARVQTSFNRSTQHLYQQTQPYQPPEETYQLERQSSQGSRFRPSMENVRGLETVAQEYARTIKALWQMVEEEELSQRLADATPEEREWIIMHHSNQSETSTLASCYYIPNQLINATKEHFRYSHDSNASDDSRNSAAEPSSSSRSNSRLSYVADPVYNYNKNHFTKHSQSDHHQYQYQQPPLSPIRETHMAHSSHSPKSQTTATSRSPCRVHPDTQTSPSGKDKEADFFLDGTIQRRGTNVSDKAKLLQSNVTPRQVKSNITSKLASPTRPRHPYYYYHQQQQQQQQQSEHDSHYLVYHDGKFPEYEPAAHCTQYDLKEEIPDSDSEDIIQTVYFSKQEVDEDDDEDETYKDAAVLERSRRELANLEQHLGFLGLQRFDLNGSLYASDAHGAPFCEGDSLVYEEIAEPEYSDVVLGVAHKVGVRESRLFYHVRDGSRQIEVI</sequence>
<reference evidence="2" key="1">
    <citation type="journal article" date="2020" name="Fungal Divers.">
        <title>Resolving the Mortierellaceae phylogeny through synthesis of multi-gene phylogenetics and phylogenomics.</title>
        <authorList>
            <person name="Vandepol N."/>
            <person name="Liber J."/>
            <person name="Desiro A."/>
            <person name="Na H."/>
            <person name="Kennedy M."/>
            <person name="Barry K."/>
            <person name="Grigoriev I.V."/>
            <person name="Miller A.N."/>
            <person name="O'Donnell K."/>
            <person name="Stajich J.E."/>
            <person name="Bonito G."/>
        </authorList>
    </citation>
    <scope>NUCLEOTIDE SEQUENCE</scope>
    <source>
        <strain evidence="2">NRRL 28262</strain>
    </source>
</reference>
<dbReference type="Proteomes" id="UP001194580">
    <property type="component" value="Unassembled WGS sequence"/>
</dbReference>
<evidence type="ECO:0000313" key="2">
    <source>
        <dbReference type="EMBL" id="KAG0280676.1"/>
    </source>
</evidence>